<keyword evidence="2" id="KW-1185">Reference proteome</keyword>
<name>F4XIW6_9CYAN</name>
<organism evidence="1 2">
    <name type="scientific">Moorena producens 3L</name>
    <dbReference type="NCBI Taxonomy" id="489825"/>
    <lineage>
        <taxon>Bacteria</taxon>
        <taxon>Bacillati</taxon>
        <taxon>Cyanobacteriota</taxon>
        <taxon>Cyanophyceae</taxon>
        <taxon>Coleofasciculales</taxon>
        <taxon>Coleofasciculaceae</taxon>
        <taxon>Moorena</taxon>
    </lineage>
</organism>
<dbReference type="OrthoDB" id="9762420at2"/>
<protein>
    <submittedName>
        <fullName evidence="1">Phage protein D</fullName>
    </submittedName>
</protein>
<dbReference type="eggNOG" id="COG3500">
    <property type="taxonomic scope" value="Bacteria"/>
</dbReference>
<reference evidence="2" key="1">
    <citation type="journal article" date="2011" name="Proc. Natl. Acad. Sci. U.S.A.">
        <title>Genomic insights into the physiology and ecology of the marine filamentous cyanobacterium Lyngbya majuscula.</title>
        <authorList>
            <person name="Jones A.C."/>
            <person name="Monroe E.A."/>
            <person name="Podell S."/>
            <person name="Hess W.R."/>
            <person name="Klages S."/>
            <person name="Esquenazi E."/>
            <person name="Niessen S."/>
            <person name="Hoover H."/>
            <person name="Rothmann M."/>
            <person name="Lasken R.S."/>
            <person name="Yates J.R.III."/>
            <person name="Reinhardt R."/>
            <person name="Kube M."/>
            <person name="Burkart M.D."/>
            <person name="Allen E.E."/>
            <person name="Dorrestein P.C."/>
            <person name="Gerwick W.H."/>
            <person name="Gerwick L."/>
        </authorList>
    </citation>
    <scope>NUCLEOTIDE SEQUENCE [LARGE SCALE GENOMIC DNA]</scope>
    <source>
        <strain evidence="2">3L</strain>
    </source>
</reference>
<gene>
    <name evidence="1" type="ORF">LYNGBM3L_03980</name>
</gene>
<dbReference type="Pfam" id="PF05954">
    <property type="entry name" value="Phage_GPD"/>
    <property type="match status" value="1"/>
</dbReference>
<dbReference type="HOGENOM" id="CLU_061954_1_0_3"/>
<evidence type="ECO:0000313" key="1">
    <source>
        <dbReference type="EMBL" id="EGJ35423.1"/>
    </source>
</evidence>
<sequence length="355" mass="39672">MPFTQPQSSIFTKYEILVNGSRLPESAQFHITGLTVDEEINLPSMFTLELGSLDVQEGEVLWLDNSLFSIGNTLEVKLGYRGNLTTLMVGEITAIEPEFTIQRLPKVMIRGYDRSHRLHRGRHTQTFVQLKDSDIAAQISQQVGLSAQVEDSGVVHDYILQANQTHMEFLQERAGKINYEVMVEDRNLVFRPTANQDSEILTLMFTDDLLEFYPCMSSASQVNEVKVQGWNPKEKQAIIGRAATGDEGSKMGGETSGAALSEDAFGTAVKTLSNHPMITQAEADQLAQARFQQLNLELISGEGICRGRTDLRAGIVVQIDGVGKRFSGQYYLTSVLHRYCNSQYHTKFTVRRNAQ</sequence>
<proteinExistence type="predicted"/>
<dbReference type="EMBL" id="GL890820">
    <property type="protein sequence ID" value="EGJ35423.1"/>
    <property type="molecule type" value="Genomic_DNA"/>
</dbReference>
<evidence type="ECO:0000313" key="2">
    <source>
        <dbReference type="Proteomes" id="UP000003959"/>
    </source>
</evidence>
<dbReference type="SUPFAM" id="SSF69279">
    <property type="entry name" value="Phage tail proteins"/>
    <property type="match status" value="1"/>
</dbReference>
<accession>F4XIW6</accession>
<dbReference type="RefSeq" id="WP_008178151.1">
    <property type="nucleotide sequence ID" value="NZ_GL890820.1"/>
</dbReference>
<dbReference type="AlphaFoldDB" id="F4XIW6"/>
<dbReference type="Proteomes" id="UP000003959">
    <property type="component" value="Unassembled WGS sequence"/>
</dbReference>